<evidence type="ECO:0000256" key="3">
    <source>
        <dbReference type="ARBA" id="ARBA00023237"/>
    </source>
</evidence>
<dbReference type="AlphaFoldDB" id="A0A9E5JU77"/>
<dbReference type="GO" id="GO:1990063">
    <property type="term" value="C:Bam protein complex"/>
    <property type="evidence" value="ECO:0007669"/>
    <property type="project" value="TreeGrafter"/>
</dbReference>
<dbReference type="PROSITE" id="PS51257">
    <property type="entry name" value="PROKAR_LIPOPROTEIN"/>
    <property type="match status" value="1"/>
</dbReference>
<dbReference type="EMBL" id="JAAONZ010000013">
    <property type="protein sequence ID" value="NHO66918.1"/>
    <property type="molecule type" value="Genomic_DNA"/>
</dbReference>
<gene>
    <name evidence="4" type="primary">bamE</name>
    <name evidence="7" type="ORF">G8770_15310</name>
</gene>
<reference evidence="7" key="1">
    <citation type="submission" date="2020-03" db="EMBL/GenBank/DDBJ databases">
        <authorList>
            <person name="Guo F."/>
        </authorList>
    </citation>
    <scope>NUCLEOTIDE SEQUENCE</scope>
    <source>
        <strain evidence="7">JCM 30134</strain>
    </source>
</reference>
<evidence type="ECO:0000313" key="8">
    <source>
        <dbReference type="Proteomes" id="UP000787472"/>
    </source>
</evidence>
<dbReference type="Pfam" id="PF04355">
    <property type="entry name" value="BamE"/>
    <property type="match status" value="1"/>
</dbReference>
<dbReference type="InterPro" id="IPR037873">
    <property type="entry name" value="BamE-like"/>
</dbReference>
<keyword evidence="2 4" id="KW-0472">Membrane</keyword>
<evidence type="ECO:0000256" key="4">
    <source>
        <dbReference type="HAMAP-Rule" id="MF_00925"/>
    </source>
</evidence>
<dbReference type="Proteomes" id="UP000787472">
    <property type="component" value="Unassembled WGS sequence"/>
</dbReference>
<dbReference type="RefSeq" id="WP_167188655.1">
    <property type="nucleotide sequence ID" value="NZ_JAAONZ010000013.1"/>
</dbReference>
<keyword evidence="8" id="KW-1185">Reference proteome</keyword>
<keyword evidence="1 4" id="KW-0732">Signal</keyword>
<name>A0A9E5JU77_9GAMM</name>
<dbReference type="PANTHER" id="PTHR37482:SF1">
    <property type="entry name" value="OUTER MEMBRANE PROTEIN ASSEMBLY FACTOR BAME"/>
    <property type="match status" value="1"/>
</dbReference>
<protein>
    <recommendedName>
        <fullName evidence="4">Outer membrane protein assembly factor BamE</fullName>
    </recommendedName>
</protein>
<feature type="domain" description="Outer membrane protein assembly factor BamE" evidence="6">
    <location>
        <begin position="36"/>
        <end position="105"/>
    </location>
</feature>
<accession>A0A9E5JU77</accession>
<proteinExistence type="inferred from homology"/>
<evidence type="ECO:0000313" key="7">
    <source>
        <dbReference type="EMBL" id="NHO66918.1"/>
    </source>
</evidence>
<comment type="subunit">
    <text evidence="4">Part of the Bam complex.</text>
</comment>
<evidence type="ECO:0000256" key="2">
    <source>
        <dbReference type="ARBA" id="ARBA00023136"/>
    </source>
</evidence>
<feature type="region of interest" description="Disordered" evidence="5">
    <location>
        <begin position="103"/>
        <end position="136"/>
    </location>
</feature>
<dbReference type="GO" id="GO:0051205">
    <property type="term" value="P:protein insertion into membrane"/>
    <property type="evidence" value="ECO:0007669"/>
    <property type="project" value="UniProtKB-UniRule"/>
</dbReference>
<organism evidence="7 8">
    <name type="scientific">Pseudomaricurvus hydrocarbonicus</name>
    <dbReference type="NCBI Taxonomy" id="1470433"/>
    <lineage>
        <taxon>Bacteria</taxon>
        <taxon>Pseudomonadati</taxon>
        <taxon>Pseudomonadota</taxon>
        <taxon>Gammaproteobacteria</taxon>
        <taxon>Cellvibrionales</taxon>
        <taxon>Cellvibrionaceae</taxon>
        <taxon>Pseudomaricurvus</taxon>
    </lineage>
</organism>
<comment type="caution">
    <text evidence="7">The sequence shown here is derived from an EMBL/GenBank/DDBJ whole genome shotgun (WGS) entry which is preliminary data.</text>
</comment>
<dbReference type="Gene3D" id="3.30.1450.10">
    <property type="match status" value="1"/>
</dbReference>
<evidence type="ECO:0000256" key="5">
    <source>
        <dbReference type="SAM" id="MobiDB-lite"/>
    </source>
</evidence>
<sequence length="136" mass="15432">MQKHVQRLFFAISLLLLAGCQYFQFPGVYKIDIQQGNIVTQEMIDQLKPGMTKRQVRYVMGTPLIEDTFNPNRWDYYYSMAPGKGEPTKERISVYFEGDTLTSFSGDYTPNGAKSTPTPEQVPASDSEPATEFEAE</sequence>
<dbReference type="PANTHER" id="PTHR37482">
    <property type="entry name" value="OUTER MEMBRANE PROTEIN ASSEMBLY FACTOR BAME"/>
    <property type="match status" value="1"/>
</dbReference>
<comment type="function">
    <text evidence="4">Part of the outer membrane protein assembly complex, which is involved in assembly and insertion of beta-barrel proteins into the outer membrane.</text>
</comment>
<keyword evidence="3 4" id="KW-0998">Cell outer membrane</keyword>
<evidence type="ECO:0000259" key="6">
    <source>
        <dbReference type="Pfam" id="PF04355"/>
    </source>
</evidence>
<dbReference type="InterPro" id="IPR026592">
    <property type="entry name" value="BamE"/>
</dbReference>
<dbReference type="InterPro" id="IPR007450">
    <property type="entry name" value="BamE_dom"/>
</dbReference>
<keyword evidence="4" id="KW-0449">Lipoprotein</keyword>
<comment type="subcellular location">
    <subcellularLocation>
        <location evidence="4">Cell outer membrane</location>
        <topology evidence="4">Lipid-anchor</topology>
    </subcellularLocation>
</comment>
<evidence type="ECO:0000256" key="1">
    <source>
        <dbReference type="ARBA" id="ARBA00022729"/>
    </source>
</evidence>
<keyword evidence="4" id="KW-0564">Palmitate</keyword>
<dbReference type="GO" id="GO:0043165">
    <property type="term" value="P:Gram-negative-bacterium-type cell outer membrane assembly"/>
    <property type="evidence" value="ECO:0007669"/>
    <property type="project" value="UniProtKB-UniRule"/>
</dbReference>
<dbReference type="GO" id="GO:0030674">
    <property type="term" value="F:protein-macromolecule adaptor activity"/>
    <property type="evidence" value="ECO:0007669"/>
    <property type="project" value="TreeGrafter"/>
</dbReference>
<dbReference type="HAMAP" id="MF_00925">
    <property type="entry name" value="OM_assembly_BamE"/>
    <property type="match status" value="1"/>
</dbReference>
<comment type="similarity">
    <text evidence="4">Belongs to the BamE family.</text>
</comment>
<feature type="compositionally biased region" description="Polar residues" evidence="5">
    <location>
        <begin position="103"/>
        <end position="119"/>
    </location>
</feature>